<evidence type="ECO:0000256" key="5">
    <source>
        <dbReference type="ARBA" id="ARBA00022840"/>
    </source>
</evidence>
<dbReference type="Gene3D" id="3.40.50.300">
    <property type="entry name" value="P-loop containing nucleotide triphosphate hydrolases"/>
    <property type="match status" value="3"/>
</dbReference>
<evidence type="ECO:0000256" key="3">
    <source>
        <dbReference type="ARBA" id="ARBA00022801"/>
    </source>
</evidence>
<evidence type="ECO:0000256" key="6">
    <source>
        <dbReference type="SAM" id="MobiDB-lite"/>
    </source>
</evidence>
<proteinExistence type="inferred from homology"/>
<evidence type="ECO:0000313" key="10">
    <source>
        <dbReference type="EMBL" id="MCJ7859494.1"/>
    </source>
</evidence>
<feature type="compositionally biased region" description="Low complexity" evidence="6">
    <location>
        <begin position="1846"/>
        <end position="1859"/>
    </location>
</feature>
<feature type="region of interest" description="Disordered" evidence="6">
    <location>
        <begin position="343"/>
        <end position="423"/>
    </location>
</feature>
<comment type="similarity">
    <text evidence="1">Belongs to the DNA2/NAM7 helicase family.</text>
</comment>
<reference evidence="10" key="1">
    <citation type="submission" date="2022-04" db="EMBL/GenBank/DDBJ databases">
        <title>Corynebacterium kalidii LD5P10.</title>
        <authorList>
            <person name="Sun J.Q."/>
        </authorList>
    </citation>
    <scope>NUCLEOTIDE SEQUENCE</scope>
    <source>
        <strain evidence="10">LD5P10</strain>
    </source>
</reference>
<keyword evidence="3" id="KW-0378">Hydrolase</keyword>
<dbReference type="GO" id="GO:0016787">
    <property type="term" value="F:hydrolase activity"/>
    <property type="evidence" value="ECO:0007669"/>
    <property type="project" value="UniProtKB-KW"/>
</dbReference>
<feature type="region of interest" description="Disordered" evidence="6">
    <location>
        <begin position="1392"/>
        <end position="1421"/>
    </location>
</feature>
<dbReference type="SUPFAM" id="SSF52540">
    <property type="entry name" value="P-loop containing nucleoside triphosphate hydrolases"/>
    <property type="match status" value="1"/>
</dbReference>
<dbReference type="Pfam" id="PF13195">
    <property type="entry name" value="DUF4011"/>
    <property type="match status" value="1"/>
</dbReference>
<gene>
    <name evidence="10" type="ORF">MUN33_12355</name>
</gene>
<dbReference type="InterPro" id="IPR049468">
    <property type="entry name" value="Restrct_endonuc-II-like_dom"/>
</dbReference>
<dbReference type="EMBL" id="JALIEA010000017">
    <property type="protein sequence ID" value="MCJ7859494.1"/>
    <property type="molecule type" value="Genomic_DNA"/>
</dbReference>
<protein>
    <submittedName>
        <fullName evidence="10">DUF4011 domain-containing protein</fullName>
    </submittedName>
</protein>
<dbReference type="InterPro" id="IPR041677">
    <property type="entry name" value="DNA2/NAM7_AAA_11"/>
</dbReference>
<keyword evidence="11" id="KW-1185">Reference proteome</keyword>
<feature type="compositionally biased region" description="Acidic residues" evidence="6">
    <location>
        <begin position="1832"/>
        <end position="1845"/>
    </location>
</feature>
<feature type="domain" description="Restriction endonuclease type II-like" evidence="9">
    <location>
        <begin position="1687"/>
        <end position="1781"/>
    </location>
</feature>
<feature type="domain" description="DNA2/NAM7 helicase helicase" evidence="7">
    <location>
        <begin position="718"/>
        <end position="805"/>
    </location>
</feature>
<evidence type="ECO:0000256" key="1">
    <source>
        <dbReference type="ARBA" id="ARBA00007913"/>
    </source>
</evidence>
<dbReference type="InterPro" id="IPR050534">
    <property type="entry name" value="Coronavir_polyprotein_1ab"/>
</dbReference>
<dbReference type="GO" id="GO:0043139">
    <property type="term" value="F:5'-3' DNA helicase activity"/>
    <property type="evidence" value="ECO:0007669"/>
    <property type="project" value="TreeGrafter"/>
</dbReference>
<feature type="region of interest" description="Disordered" evidence="6">
    <location>
        <begin position="1831"/>
        <end position="1859"/>
    </location>
</feature>
<feature type="compositionally biased region" description="Polar residues" evidence="6">
    <location>
        <begin position="1903"/>
        <end position="1914"/>
    </location>
</feature>
<dbReference type="RefSeq" id="WP_244805220.1">
    <property type="nucleotide sequence ID" value="NZ_JALIEA010000017.1"/>
</dbReference>
<dbReference type="InterPro" id="IPR027417">
    <property type="entry name" value="P-loop_NTPase"/>
</dbReference>
<comment type="caution">
    <text evidence="10">The sequence shown here is derived from an EMBL/GenBank/DDBJ whole genome shotgun (WGS) entry which is preliminary data.</text>
</comment>
<dbReference type="CDD" id="cd18808">
    <property type="entry name" value="SF1_C_Upf1"/>
    <property type="match status" value="1"/>
</dbReference>
<evidence type="ECO:0000259" key="8">
    <source>
        <dbReference type="Pfam" id="PF13087"/>
    </source>
</evidence>
<evidence type="ECO:0000256" key="2">
    <source>
        <dbReference type="ARBA" id="ARBA00022741"/>
    </source>
</evidence>
<dbReference type="GO" id="GO:0005524">
    <property type="term" value="F:ATP binding"/>
    <property type="evidence" value="ECO:0007669"/>
    <property type="project" value="UniProtKB-KW"/>
</dbReference>
<dbReference type="PANTHER" id="PTHR43788:SF8">
    <property type="entry name" value="DNA-BINDING PROTEIN SMUBP-2"/>
    <property type="match status" value="1"/>
</dbReference>
<keyword evidence="5" id="KW-0067">ATP-binding</keyword>
<feature type="compositionally biased region" description="Gly residues" evidence="6">
    <location>
        <begin position="346"/>
        <end position="359"/>
    </location>
</feature>
<feature type="compositionally biased region" description="Low complexity" evidence="6">
    <location>
        <begin position="360"/>
        <end position="374"/>
    </location>
</feature>
<accession>A0A9X1WI41</accession>
<dbReference type="Pfam" id="PF13086">
    <property type="entry name" value="AAA_11"/>
    <property type="match status" value="2"/>
</dbReference>
<feature type="domain" description="DNA2/NAM7 helicase helicase" evidence="7">
    <location>
        <begin position="1350"/>
        <end position="1399"/>
    </location>
</feature>
<name>A0A9X1WI41_9CORY</name>
<keyword evidence="2" id="KW-0547">Nucleotide-binding</keyword>
<evidence type="ECO:0000259" key="7">
    <source>
        <dbReference type="Pfam" id="PF13086"/>
    </source>
</evidence>
<keyword evidence="4" id="KW-0347">Helicase</keyword>
<feature type="compositionally biased region" description="Acidic residues" evidence="6">
    <location>
        <begin position="1409"/>
        <end position="1421"/>
    </location>
</feature>
<dbReference type="Pfam" id="PF13087">
    <property type="entry name" value="AAA_12"/>
    <property type="match status" value="1"/>
</dbReference>
<dbReference type="Pfam" id="PF18741">
    <property type="entry name" value="MTES_1575"/>
    <property type="match status" value="1"/>
</dbReference>
<organism evidence="10 11">
    <name type="scientific">Corynebacterium kalidii</name>
    <dbReference type="NCBI Taxonomy" id="2931982"/>
    <lineage>
        <taxon>Bacteria</taxon>
        <taxon>Bacillati</taxon>
        <taxon>Actinomycetota</taxon>
        <taxon>Actinomycetes</taxon>
        <taxon>Mycobacteriales</taxon>
        <taxon>Corynebacteriaceae</taxon>
        <taxon>Corynebacterium</taxon>
    </lineage>
</organism>
<dbReference type="InterPro" id="IPR047187">
    <property type="entry name" value="SF1_C_Upf1"/>
</dbReference>
<feature type="domain" description="DNA2/NAM7 helicase-like C-terminal" evidence="8">
    <location>
        <begin position="1435"/>
        <end position="1636"/>
    </location>
</feature>
<evidence type="ECO:0000256" key="4">
    <source>
        <dbReference type="ARBA" id="ARBA00022806"/>
    </source>
</evidence>
<dbReference type="Proteomes" id="UP001139207">
    <property type="component" value="Unassembled WGS sequence"/>
</dbReference>
<dbReference type="InterPro" id="IPR025103">
    <property type="entry name" value="DUF4011"/>
</dbReference>
<sequence length="2120" mass="228106">MPSTSLYNRVELPVGGVTVTVFYMAVTNYALANNRIPVVQHIVVDAPEDLAGTTPVGDLSIVAAVDDQPLFSSGSIALPSMEAGTSKFLEAFDLTRVPVARTLESTEARTGELTVSATVGEDYASCTVDLHVLAPDEWFNSPLYFESLAAFVQPNSPTVTPLLGAVADILERHTGDSSISGYQEGPARAAEIAAAVFEALRGHGIRYINPPASFERTGQRVRRSSEVLTTRLGTCIDLSLTYAAVAEQCGLRPVVIMLPGHAMAGILMSADTLPSPVITEPTVINNYIRSGRIVPIDAVFYDRSGTQSFRAVVERSRSSLSDTVAYGIIDVYGSHRDGIRPFSDGPVGGSVGGSVGGPASGDVAGAVAGAPDGANSPAPSGDGPTPVSTAQTVAHGGDWTVPDLVGTEDPDAQYRDADDPSPTRVQKWKRELLDLSLRNRLLNMRTGPEVLDLALAPGSLADLDDMIHDGQKVAVHPIDDVSDNRRLQGINRITELPADQVSEDLTGRQRVYADLTDARYTSWFRNLNRQVRTYTEETGASNLYLTLGALVHQNTAGSAALAPLFLIPVKVVGGRGNARFQIQVDTSQEATPNHCLVEWLRQVHNVEIDDLARPKLDASGLDIAHALSAISAGLIEADLPYTVVESSRLIIAKFSTYGMWKDLRDNWETFMEQPVFQHLSLRAGSDFADPAEEATGVPAERITVREDELALPVPADGAQLRAVTAAAAGYSFVLEGPPGTGKSQTITNLIAQCMNLGKRVLFVAEKQAALDVVRDRLARVGLGPFTLDLHGAEQRPTAIRQQLKEAMDAEVHYDMHLWESAVANLRARLAPLAEYPGQIHDENGAGYSLWSAVSTLTVDGEGPTAPVPEHVVAAPTVPVVEIRSMVSSLASQAQVTDFTARPRWSLVGAVPRSAGELTAAWRRLEDARSLLAGFPEMSGLLARPDTDRVIDQLREVESVPAADRLSPGQQQRYAHSPEQLTALAAEVDHVAADFQGVAALFSPSFIRSGDPAPLLEALEATKKGFLGKKKRLDAYRQALAVAVPATVTTIDVEGPYAPGRVEPQLRRLPQLRAVAEDIELRISAVAGAESLTGRSPADPTLPADLWQRGDDLRQAIDRSARHPELVGMTGRAQDAGTGVLLSDALGDILGAWDAWTTALSATPQTVEDWVQGQGASSWVDAWLSVADAWDADISATGPSLPTRTAQWEVAARPLRDIGLTELVTSVENGDLAPRELEMALNRGLARASVSERSQRFNLSSFHRTLREDELTQLHRAIGRVQDEATRALPARLLARRPYVAGQLDGQAALLRRQLDAKRNAKSFRSLLSEYGDEILATTPCFFVSPASLATFVDATAVTFDTVIFDEASQVTVDQAMGALGRARSAVIVGDSKQMPPTRIGKTSGADGADGADNDTLPVDDDAPTDAMADVDDLESILSEAVESGLPQLWLSWHYRSQDESLIAFSNDRYYHGNLSSLPSPGGVPGAGVSVTRVDGQFIRKEDVKDSGAALRTNPVEAEAIVDSVIRRVNDPLTSQESIGVVTFNVPQRDLILDLLDDCGDPLVAQRLVPGPDGLFVKNLENVQGDERDVILFSTAFSKRSDGGPMPMNFGPLSRTGGERRLNVAVTRARKEVELFCSFSPSEIDPDRTSSAGLRDLRGYLEAAEENGRTTSRSRSAAGMNVNTIRDDLAEALRQRGWVVETDYGLSSYTLDLVARPADDDRWHAAILTDGDKWSSMSTVADRDLTPALLEKLMHWATTVRVWLPEWIADRDAVIDRVDAEIRAAGEKMAALDADRAKIIADAEKALEDEKARIAAEQRAEAEARERAIAELQVDDADGGAGDDTDTGAAGATGASGIAEAADETEIEDVVDDLLGRSEDEDDELAPVQWAGDRDIVTAPANPFTDSMPTGTTDTAESDVPGAPAVPAAPARLWTPEAAAGSTPLPTEVAYIPLTTTPPLGAREELDSGFSASRQQELTQEVARMIEESAPVKLDLLRSAVAKRFDRKKTSRKVNKLIDELIPDDLVREEGNVLNEFVWPTSDGPEGWNHVRQSDGDRNLPDIPLEEIANAARLVLADNPRLAETDPETRELLQRDVMAVFGVGRLTKAAKERIDRAVELL</sequence>
<feature type="region of interest" description="Disordered" evidence="6">
    <location>
        <begin position="1876"/>
        <end position="1918"/>
    </location>
</feature>
<evidence type="ECO:0000259" key="9">
    <source>
        <dbReference type="Pfam" id="PF18741"/>
    </source>
</evidence>
<evidence type="ECO:0000313" key="11">
    <source>
        <dbReference type="Proteomes" id="UP001139207"/>
    </source>
</evidence>
<dbReference type="InterPro" id="IPR041679">
    <property type="entry name" value="DNA2/NAM7-like_C"/>
</dbReference>
<dbReference type="PANTHER" id="PTHR43788">
    <property type="entry name" value="DNA2/NAM7 HELICASE FAMILY MEMBER"/>
    <property type="match status" value="1"/>
</dbReference>